<evidence type="ECO:0000256" key="3">
    <source>
        <dbReference type="SAM" id="MobiDB-lite"/>
    </source>
</evidence>
<evidence type="ECO:0000313" key="6">
    <source>
        <dbReference type="EMBL" id="NIZ61441.1"/>
    </source>
</evidence>
<dbReference type="Gene3D" id="1.10.530.10">
    <property type="match status" value="1"/>
</dbReference>
<protein>
    <submittedName>
        <fullName evidence="6">Lytic murein transglycosylase</fullName>
    </submittedName>
</protein>
<gene>
    <name evidence="6" type="ORF">DL239_10680</name>
</gene>
<dbReference type="EMBL" id="QHLQ01000009">
    <property type="protein sequence ID" value="NIZ61441.1"/>
    <property type="molecule type" value="Genomic_DNA"/>
</dbReference>
<name>A0ABX0WB79_9RHOB</name>
<dbReference type="PANTHER" id="PTHR37423">
    <property type="entry name" value="SOLUBLE LYTIC MUREIN TRANSGLYCOSYLASE-RELATED"/>
    <property type="match status" value="1"/>
</dbReference>
<dbReference type="RefSeq" id="WP_167684085.1">
    <property type="nucleotide sequence ID" value="NZ_QHLQ01000009.1"/>
</dbReference>
<evidence type="ECO:0000256" key="4">
    <source>
        <dbReference type="SAM" id="SignalP"/>
    </source>
</evidence>
<comment type="similarity">
    <text evidence="1">Belongs to the transglycosylase Slt family.</text>
</comment>
<feature type="region of interest" description="Disordered" evidence="3">
    <location>
        <begin position="22"/>
        <end position="43"/>
    </location>
</feature>
<feature type="domain" description="Transglycosylase SLT" evidence="5">
    <location>
        <begin position="138"/>
        <end position="227"/>
    </location>
</feature>
<comment type="similarity">
    <text evidence="2">Belongs to the virb1 family.</text>
</comment>
<keyword evidence="7" id="KW-1185">Reference proteome</keyword>
<feature type="chain" id="PRO_5045617921" evidence="4">
    <location>
        <begin position="22"/>
        <end position="269"/>
    </location>
</feature>
<sequence length="269" mass="28437">MLRWFSALAVFVASLPLGGAAETPTPFPNFEAKRVRPPQPGTRERITIQIEEPQAQTVIGDGETDAGENGAAGQMVGRYSWFWENVSPELSASGPGRLDEALMVLAGGETVTAPRLQLMQDIASAQGVSILTSSIGTKVSPALVLAVIAVESAGQVDAVSSAGAQGLMQLMPDTAVRFDVEDVLAAQQNIQGGVKYLDWLMEKFGGDPVLVLAGYNAGEGSIRDHQGVPPFPETRDYVPLVLAAFQVAKGLCLTPPQLISDGCVFRTMQ</sequence>
<evidence type="ECO:0000256" key="2">
    <source>
        <dbReference type="ARBA" id="ARBA00009387"/>
    </source>
</evidence>
<evidence type="ECO:0000256" key="1">
    <source>
        <dbReference type="ARBA" id="ARBA00007734"/>
    </source>
</evidence>
<dbReference type="Pfam" id="PF01464">
    <property type="entry name" value="SLT"/>
    <property type="match status" value="1"/>
</dbReference>
<comment type="caution">
    <text evidence="6">The sequence shown here is derived from an EMBL/GenBank/DDBJ whole genome shotgun (WGS) entry which is preliminary data.</text>
</comment>
<dbReference type="PANTHER" id="PTHR37423:SF2">
    <property type="entry name" value="MEMBRANE-BOUND LYTIC MUREIN TRANSGLYCOSYLASE C"/>
    <property type="match status" value="1"/>
</dbReference>
<keyword evidence="4" id="KW-0732">Signal</keyword>
<accession>A0ABX0WB79</accession>
<dbReference type="CDD" id="cd00254">
    <property type="entry name" value="LT-like"/>
    <property type="match status" value="1"/>
</dbReference>
<reference evidence="6 7" key="1">
    <citation type="submission" date="2018-05" db="EMBL/GenBank/DDBJ databases">
        <authorList>
            <person name="Zhang Y.-J."/>
        </authorList>
    </citation>
    <scope>NUCLEOTIDE SEQUENCE [LARGE SCALE GENOMIC DNA]</scope>
    <source>
        <strain evidence="6 7">CY04</strain>
    </source>
</reference>
<dbReference type="Proteomes" id="UP001429564">
    <property type="component" value="Unassembled WGS sequence"/>
</dbReference>
<organism evidence="6 7">
    <name type="scientific">Parasedimentitalea denitrificans</name>
    <dbReference type="NCBI Taxonomy" id="2211118"/>
    <lineage>
        <taxon>Bacteria</taxon>
        <taxon>Pseudomonadati</taxon>
        <taxon>Pseudomonadota</taxon>
        <taxon>Alphaproteobacteria</taxon>
        <taxon>Rhodobacterales</taxon>
        <taxon>Paracoccaceae</taxon>
        <taxon>Parasedimentitalea</taxon>
    </lineage>
</organism>
<proteinExistence type="inferred from homology"/>
<dbReference type="InterPro" id="IPR023346">
    <property type="entry name" value="Lysozyme-like_dom_sf"/>
</dbReference>
<evidence type="ECO:0000313" key="7">
    <source>
        <dbReference type="Proteomes" id="UP001429564"/>
    </source>
</evidence>
<evidence type="ECO:0000259" key="5">
    <source>
        <dbReference type="Pfam" id="PF01464"/>
    </source>
</evidence>
<dbReference type="SUPFAM" id="SSF53955">
    <property type="entry name" value="Lysozyme-like"/>
    <property type="match status" value="1"/>
</dbReference>
<dbReference type="InterPro" id="IPR008258">
    <property type="entry name" value="Transglycosylase_SLT_dom_1"/>
</dbReference>
<feature type="signal peptide" evidence="4">
    <location>
        <begin position="1"/>
        <end position="21"/>
    </location>
</feature>